<keyword evidence="3" id="KW-0812">Transmembrane</keyword>
<evidence type="ECO:0000256" key="2">
    <source>
        <dbReference type="ARBA" id="ARBA00022475"/>
    </source>
</evidence>
<reference evidence="6 7" key="1">
    <citation type="journal article" date="2014" name="Genome Announc.">
        <title>Whole-Genome Sequence of Serratia symbiotica Strain CWBI-2.3T, a Free-Living Symbiont of the Black Bean Aphid Aphis fabae.</title>
        <authorList>
            <person name="Foray V."/>
            <person name="Grigorescu A.S."/>
            <person name="Sabri A."/>
            <person name="Haubruge E."/>
            <person name="Lognay G."/>
            <person name="Francis F."/>
            <person name="Fauconnier M.L."/>
            <person name="Hance T."/>
            <person name="Thonart P."/>
        </authorList>
    </citation>
    <scope>NUCLEOTIDE SEQUENCE [LARGE SCALE GENOMIC DNA]</scope>
    <source>
        <strain evidence="6">CWBI-2.3</strain>
    </source>
</reference>
<organism evidence="6 7">
    <name type="scientific">Serratia symbiotica</name>
    <dbReference type="NCBI Taxonomy" id="138074"/>
    <lineage>
        <taxon>Bacteria</taxon>
        <taxon>Pseudomonadati</taxon>
        <taxon>Pseudomonadota</taxon>
        <taxon>Gammaproteobacteria</taxon>
        <taxon>Enterobacterales</taxon>
        <taxon>Yersiniaceae</taxon>
        <taxon>Serratia</taxon>
    </lineage>
</organism>
<dbReference type="NCBIfam" id="NF005962">
    <property type="entry name" value="PRK08049.1"/>
    <property type="match status" value="1"/>
</dbReference>
<dbReference type="Pfam" id="PF03899">
    <property type="entry name" value="ATP-synt_I"/>
    <property type="match status" value="1"/>
</dbReference>
<keyword evidence="5" id="KW-0472">Membrane</keyword>
<evidence type="ECO:0000256" key="3">
    <source>
        <dbReference type="ARBA" id="ARBA00022692"/>
    </source>
</evidence>
<proteinExistence type="predicted"/>
<keyword evidence="2" id="KW-1003">Cell membrane</keyword>
<dbReference type="GO" id="GO:0005886">
    <property type="term" value="C:plasma membrane"/>
    <property type="evidence" value="ECO:0007669"/>
    <property type="project" value="UniProtKB-SubCell"/>
</dbReference>
<evidence type="ECO:0000256" key="5">
    <source>
        <dbReference type="ARBA" id="ARBA00023136"/>
    </source>
</evidence>
<dbReference type="GeneID" id="93737973"/>
<dbReference type="AlphaFoldDB" id="A0A068Z5H6"/>
<protein>
    <submittedName>
        <fullName evidence="6">F0F1 ATP synthase subunit I</fullName>
    </submittedName>
</protein>
<evidence type="ECO:0000256" key="4">
    <source>
        <dbReference type="ARBA" id="ARBA00022989"/>
    </source>
</evidence>
<dbReference type="RefSeq" id="WP_040264050.1">
    <property type="nucleotide sequence ID" value="NZ_CAXKXZ010000024.1"/>
</dbReference>
<evidence type="ECO:0000313" key="6">
    <source>
        <dbReference type="EMBL" id="QLH64122.1"/>
    </source>
</evidence>
<evidence type="ECO:0000313" key="7">
    <source>
        <dbReference type="Proteomes" id="UP000042738"/>
    </source>
</evidence>
<evidence type="ECO:0000256" key="1">
    <source>
        <dbReference type="ARBA" id="ARBA00004651"/>
    </source>
</evidence>
<comment type="subcellular location">
    <subcellularLocation>
        <location evidence="1">Cell membrane</location>
        <topology evidence="1">Multi-pass membrane protein</topology>
    </subcellularLocation>
</comment>
<sequence>MSVSVYSGKIALKLLFFQLMTFVLISTVFLLKSLEWSVSALVGGLAAWLPSVMFMLFALCHQVQMPLSGRVAWSFAIGEGLKVASTIIFLIVTLGVFKVAFIPLGLAYLAVLVVQIVAPAMINSYRT</sequence>
<dbReference type="Proteomes" id="UP000042738">
    <property type="component" value="Chromosome"/>
</dbReference>
<name>A0A068Z5H6_9GAMM</name>
<dbReference type="InterPro" id="IPR005598">
    <property type="entry name" value="ATP_synth_I"/>
</dbReference>
<keyword evidence="4" id="KW-1133">Transmembrane helix</keyword>
<dbReference type="STRING" id="138074.SYMBAF_120070"/>
<dbReference type="EMBL" id="CP050855">
    <property type="protein sequence ID" value="QLH64122.1"/>
    <property type="molecule type" value="Genomic_DNA"/>
</dbReference>
<accession>A0A068Z5H6</accession>
<gene>
    <name evidence="6" type="primary">atpI</name>
    <name evidence="6" type="ORF">SYMBAF_15940</name>
</gene>